<name>A0A6P2NJ12_BURL3</name>
<organism evidence="1 2">
    <name type="scientific">Burkholderia lata (strain ATCC 17760 / DSM 23089 / LMG 22485 / NCIMB 9086 / R18194 / 383)</name>
    <dbReference type="NCBI Taxonomy" id="482957"/>
    <lineage>
        <taxon>Bacteria</taxon>
        <taxon>Pseudomonadati</taxon>
        <taxon>Pseudomonadota</taxon>
        <taxon>Betaproteobacteria</taxon>
        <taxon>Burkholderiales</taxon>
        <taxon>Burkholderiaceae</taxon>
        <taxon>Burkholderia</taxon>
        <taxon>Burkholderia cepacia complex</taxon>
    </lineage>
</organism>
<dbReference type="EMBL" id="CABVPW010000022">
    <property type="protein sequence ID" value="VWB94051.1"/>
    <property type="molecule type" value="Genomic_DNA"/>
</dbReference>
<evidence type="ECO:0000313" key="2">
    <source>
        <dbReference type="Proteomes" id="UP000494218"/>
    </source>
</evidence>
<gene>
    <name evidence="1" type="ORF">BLA23254_04460</name>
</gene>
<protein>
    <submittedName>
        <fullName evidence="1">Uncharacterized protein</fullName>
    </submittedName>
</protein>
<proteinExistence type="predicted"/>
<reference evidence="1 2" key="1">
    <citation type="submission" date="2019-09" db="EMBL/GenBank/DDBJ databases">
        <authorList>
            <person name="Depoorter E."/>
        </authorList>
    </citation>
    <scope>NUCLEOTIDE SEQUENCE [LARGE SCALE GENOMIC DNA]</scope>
    <source>
        <strain evidence="1">LMG 23254</strain>
    </source>
</reference>
<dbReference type="Proteomes" id="UP000494218">
    <property type="component" value="Unassembled WGS sequence"/>
</dbReference>
<evidence type="ECO:0000313" key="1">
    <source>
        <dbReference type="EMBL" id="VWB94051.1"/>
    </source>
</evidence>
<accession>A0A6P2NJ12</accession>
<dbReference type="AlphaFoldDB" id="A0A6P2NJ12"/>
<sequence length="97" mass="10421">MARIIWGTVNQDGKVLNGSGDFSVEHTDTGKYAISFNPGFPSLPGVVATQNNYGDTAQSNMDGVAVPFVNNNYCQINTGDNAKNFRNRSFAFIAIGN</sequence>